<dbReference type="Gene3D" id="1.10.260.40">
    <property type="entry name" value="lambda repressor-like DNA-binding domains"/>
    <property type="match status" value="1"/>
</dbReference>
<dbReference type="InterPro" id="IPR010982">
    <property type="entry name" value="Lambda_DNA-bd_dom_sf"/>
</dbReference>
<keyword evidence="2" id="KW-0238">DNA-binding</keyword>
<accession>A0ABV3Z2R4</accession>
<dbReference type="SUPFAM" id="SSF47413">
    <property type="entry name" value="lambda repressor-like DNA-binding domains"/>
    <property type="match status" value="1"/>
</dbReference>
<evidence type="ECO:0000256" key="1">
    <source>
        <dbReference type="ARBA" id="ARBA00023015"/>
    </source>
</evidence>
<dbReference type="EMBL" id="JBEHZE010000001">
    <property type="protein sequence ID" value="MEX6632324.1"/>
    <property type="molecule type" value="Genomic_DNA"/>
</dbReference>
<dbReference type="InterPro" id="IPR032758">
    <property type="entry name" value="MqsA/HigA-2"/>
</dbReference>
<keyword evidence="1" id="KW-0805">Transcription regulation</keyword>
<dbReference type="SMART" id="SM00530">
    <property type="entry name" value="HTH_XRE"/>
    <property type="match status" value="1"/>
</dbReference>
<keyword evidence="3" id="KW-0804">Transcription</keyword>
<dbReference type="CDD" id="cd00093">
    <property type="entry name" value="HTH_XRE"/>
    <property type="match status" value="1"/>
</dbReference>
<dbReference type="PANTHER" id="PTHR36511:SF4">
    <property type="entry name" value="ANTITOXIN MQSA"/>
    <property type="match status" value="1"/>
</dbReference>
<organism evidence="5 6">
    <name type="scientific">Hyphococcus lacteus</name>
    <dbReference type="NCBI Taxonomy" id="3143536"/>
    <lineage>
        <taxon>Bacteria</taxon>
        <taxon>Pseudomonadati</taxon>
        <taxon>Pseudomonadota</taxon>
        <taxon>Alphaproteobacteria</taxon>
        <taxon>Parvularculales</taxon>
        <taxon>Parvularculaceae</taxon>
        <taxon>Hyphococcus</taxon>
    </lineage>
</organism>
<evidence type="ECO:0000313" key="5">
    <source>
        <dbReference type="EMBL" id="MEX6632324.1"/>
    </source>
</evidence>
<name>A0ABV3Z2R4_9PROT</name>
<dbReference type="PROSITE" id="PS50943">
    <property type="entry name" value="HTH_CROC1"/>
    <property type="match status" value="1"/>
</dbReference>
<protein>
    <submittedName>
        <fullName evidence="5">Type II toxin-antitoxin system MqsA family antitoxin</fullName>
    </submittedName>
</protein>
<evidence type="ECO:0000256" key="2">
    <source>
        <dbReference type="ARBA" id="ARBA00023125"/>
    </source>
</evidence>
<comment type="caution">
    <text evidence="5">The sequence shown here is derived from an EMBL/GenBank/DDBJ whole genome shotgun (WGS) entry which is preliminary data.</text>
</comment>
<dbReference type="InterPro" id="IPR001387">
    <property type="entry name" value="Cro/C1-type_HTH"/>
</dbReference>
<feature type="domain" description="HTH cro/C1-type" evidence="4">
    <location>
        <begin position="37"/>
        <end position="73"/>
    </location>
</feature>
<gene>
    <name evidence="5" type="ORF">ABFZ84_02070</name>
</gene>
<proteinExistence type="predicted"/>
<sequence length="104" mass="11876">MSGRRIIKGLDEALAHAKGERSSSRSRTIRVPEQVDVKAIRERMNMSQREFALLFGFSLANIRNWEQGRRFPDGSARVLLKVIDRYPEEVENALTPSDNLAMCN</sequence>
<dbReference type="Proteomes" id="UP001560685">
    <property type="component" value="Unassembled WGS sequence"/>
</dbReference>
<evidence type="ECO:0000259" key="4">
    <source>
        <dbReference type="PROSITE" id="PS50943"/>
    </source>
</evidence>
<dbReference type="PANTHER" id="PTHR36511">
    <property type="entry name" value="MERR FAMILY BACTERIAL REGULATORY PROTEIN"/>
    <property type="match status" value="1"/>
</dbReference>
<evidence type="ECO:0000256" key="3">
    <source>
        <dbReference type="ARBA" id="ARBA00023163"/>
    </source>
</evidence>
<dbReference type="InterPro" id="IPR052359">
    <property type="entry name" value="HTH-type_reg/antitoxin"/>
</dbReference>
<evidence type="ECO:0000313" key="6">
    <source>
        <dbReference type="Proteomes" id="UP001560685"/>
    </source>
</evidence>
<dbReference type="Pfam" id="PF15731">
    <property type="entry name" value="MqsA_antitoxin"/>
    <property type="match status" value="1"/>
</dbReference>
<keyword evidence="6" id="KW-1185">Reference proteome</keyword>
<dbReference type="RefSeq" id="WP_369312250.1">
    <property type="nucleotide sequence ID" value="NZ_JBEHZE010000001.1"/>
</dbReference>
<reference evidence="5 6" key="1">
    <citation type="submission" date="2024-05" db="EMBL/GenBank/DDBJ databases">
        <title>Three bacterial strains, DH-69, EH-24, and ECK-19 isolated from coastal sediments.</title>
        <authorList>
            <person name="Ye Y.-Q."/>
            <person name="Du Z.-J."/>
        </authorList>
    </citation>
    <scope>NUCLEOTIDE SEQUENCE [LARGE SCALE GENOMIC DNA]</scope>
    <source>
        <strain evidence="5 6">ECK-19</strain>
    </source>
</reference>